<sequence length="298" mass="33374">MANSISKNFHQIKRLPHLFVIITIFFLNFPFPSAELSFNISSFSLNDPSITYEGDAVANQATKPTGDRVISPTKESIGRATYSKPMKLRDNITGDLTDFTTHFSFSINSKNRTQYADGLFLSPQDSRNPLNATKSALGLTSSVGQELNSANSAFVAVEFEIHKNAWNPSNGLVVIDYMPNLSLEHLLFKEASMLNWEQRHKIVQGLASALHYLHQGSVQCVLHRDIKSSNVLLDSEFNAKLADFGLARIVRHDAMSQTLVGWTSGYEAPECQDNGKSSKSLMSTVLMFWRLRVEEDHW</sequence>
<evidence type="ECO:0000313" key="21">
    <source>
        <dbReference type="EMBL" id="KAF2320618.1"/>
    </source>
</evidence>
<keyword evidence="22" id="KW-1185">Reference proteome</keyword>
<dbReference type="Gene3D" id="2.60.120.200">
    <property type="match status" value="1"/>
</dbReference>
<evidence type="ECO:0000256" key="14">
    <source>
        <dbReference type="ARBA" id="ARBA00022989"/>
    </source>
</evidence>
<keyword evidence="12" id="KW-0418">Kinase</keyword>
<dbReference type="FunFam" id="1.10.510.10:FF:001023">
    <property type="entry name" value="Os07g0541700 protein"/>
    <property type="match status" value="1"/>
</dbReference>
<keyword evidence="6" id="KW-0723">Serine/threonine-protein kinase</keyword>
<keyword evidence="15 19" id="KW-0472">Membrane</keyword>
<dbReference type="EC" id="2.7.11.1" evidence="5"/>
<evidence type="ECO:0000256" key="3">
    <source>
        <dbReference type="ARBA" id="ARBA00008536"/>
    </source>
</evidence>
<dbReference type="PANTHER" id="PTHR27007">
    <property type="match status" value="1"/>
</dbReference>
<feature type="domain" description="Protein kinase" evidence="20">
    <location>
        <begin position="71"/>
        <end position="298"/>
    </location>
</feature>
<dbReference type="GO" id="GO:0016020">
    <property type="term" value="C:membrane"/>
    <property type="evidence" value="ECO:0007669"/>
    <property type="project" value="UniProtKB-SubCell"/>
</dbReference>
<dbReference type="InterPro" id="IPR050528">
    <property type="entry name" value="L-type_Lectin-RKs"/>
</dbReference>
<keyword evidence="9" id="KW-0732">Signal</keyword>
<evidence type="ECO:0000313" key="22">
    <source>
        <dbReference type="Proteomes" id="UP000467840"/>
    </source>
</evidence>
<dbReference type="PROSITE" id="PS50011">
    <property type="entry name" value="PROTEIN_KINASE_DOM"/>
    <property type="match status" value="1"/>
</dbReference>
<evidence type="ECO:0000256" key="15">
    <source>
        <dbReference type="ARBA" id="ARBA00023136"/>
    </source>
</evidence>
<dbReference type="InterPro" id="IPR001220">
    <property type="entry name" value="Legume_lectin_dom"/>
</dbReference>
<dbReference type="InterPro" id="IPR008271">
    <property type="entry name" value="Ser/Thr_kinase_AS"/>
</dbReference>
<keyword evidence="8 19" id="KW-0812">Transmembrane</keyword>
<dbReference type="SUPFAM" id="SSF56112">
    <property type="entry name" value="Protein kinase-like (PK-like)"/>
    <property type="match status" value="1"/>
</dbReference>
<feature type="transmembrane region" description="Helical" evidence="19">
    <location>
        <begin position="12"/>
        <end position="31"/>
    </location>
</feature>
<keyword evidence="16" id="KW-0675">Receptor</keyword>
<dbReference type="InterPro" id="IPR011009">
    <property type="entry name" value="Kinase-like_dom_sf"/>
</dbReference>
<evidence type="ECO:0000256" key="9">
    <source>
        <dbReference type="ARBA" id="ARBA00022729"/>
    </source>
</evidence>
<keyword evidence="11" id="KW-0547">Nucleotide-binding</keyword>
<dbReference type="GO" id="GO:0004674">
    <property type="term" value="F:protein serine/threonine kinase activity"/>
    <property type="evidence" value="ECO:0007669"/>
    <property type="project" value="UniProtKB-KW"/>
</dbReference>
<accession>A0A6A6N7U9</accession>
<comment type="caution">
    <text evidence="21">The sequence shown here is derived from an EMBL/GenBank/DDBJ whole genome shotgun (WGS) entry which is preliminary data.</text>
</comment>
<evidence type="ECO:0000256" key="7">
    <source>
        <dbReference type="ARBA" id="ARBA00022679"/>
    </source>
</evidence>
<gene>
    <name evidence="21" type="ORF">GH714_029090</name>
</gene>
<name>A0A6A6N7U9_HEVBR</name>
<evidence type="ECO:0000256" key="8">
    <source>
        <dbReference type="ARBA" id="ARBA00022692"/>
    </source>
</evidence>
<keyword evidence="10" id="KW-0430">Lectin</keyword>
<evidence type="ECO:0000256" key="1">
    <source>
        <dbReference type="ARBA" id="ARBA00004479"/>
    </source>
</evidence>
<dbReference type="EMBL" id="JAAGAX010000003">
    <property type="protein sequence ID" value="KAF2320618.1"/>
    <property type="molecule type" value="Genomic_DNA"/>
</dbReference>
<proteinExistence type="inferred from homology"/>
<dbReference type="PROSITE" id="PS00108">
    <property type="entry name" value="PROTEIN_KINASE_ST"/>
    <property type="match status" value="1"/>
</dbReference>
<organism evidence="21 22">
    <name type="scientific">Hevea brasiliensis</name>
    <name type="common">Para rubber tree</name>
    <name type="synonym">Siphonia brasiliensis</name>
    <dbReference type="NCBI Taxonomy" id="3981"/>
    <lineage>
        <taxon>Eukaryota</taxon>
        <taxon>Viridiplantae</taxon>
        <taxon>Streptophyta</taxon>
        <taxon>Embryophyta</taxon>
        <taxon>Tracheophyta</taxon>
        <taxon>Spermatophyta</taxon>
        <taxon>Magnoliopsida</taxon>
        <taxon>eudicotyledons</taxon>
        <taxon>Gunneridae</taxon>
        <taxon>Pentapetalae</taxon>
        <taxon>rosids</taxon>
        <taxon>fabids</taxon>
        <taxon>Malpighiales</taxon>
        <taxon>Euphorbiaceae</taxon>
        <taxon>Crotonoideae</taxon>
        <taxon>Micrandreae</taxon>
        <taxon>Hevea</taxon>
    </lineage>
</organism>
<dbReference type="Proteomes" id="UP000467840">
    <property type="component" value="Chromosome 10"/>
</dbReference>
<evidence type="ECO:0000256" key="13">
    <source>
        <dbReference type="ARBA" id="ARBA00022840"/>
    </source>
</evidence>
<keyword evidence="7" id="KW-0808">Transferase</keyword>
<evidence type="ECO:0000256" key="10">
    <source>
        <dbReference type="ARBA" id="ARBA00022734"/>
    </source>
</evidence>
<evidence type="ECO:0000256" key="4">
    <source>
        <dbReference type="ARBA" id="ARBA00010217"/>
    </source>
</evidence>
<evidence type="ECO:0000256" key="16">
    <source>
        <dbReference type="ARBA" id="ARBA00023170"/>
    </source>
</evidence>
<keyword evidence="13" id="KW-0067">ATP-binding</keyword>
<dbReference type="InterPro" id="IPR013320">
    <property type="entry name" value="ConA-like_dom_sf"/>
</dbReference>
<evidence type="ECO:0000256" key="18">
    <source>
        <dbReference type="ARBA" id="ARBA00048679"/>
    </source>
</evidence>
<evidence type="ECO:0000259" key="20">
    <source>
        <dbReference type="PROSITE" id="PS50011"/>
    </source>
</evidence>
<dbReference type="InterPro" id="IPR000719">
    <property type="entry name" value="Prot_kinase_dom"/>
</dbReference>
<evidence type="ECO:0000256" key="11">
    <source>
        <dbReference type="ARBA" id="ARBA00022741"/>
    </source>
</evidence>
<keyword evidence="14 19" id="KW-1133">Transmembrane helix</keyword>
<evidence type="ECO:0000256" key="6">
    <source>
        <dbReference type="ARBA" id="ARBA00022527"/>
    </source>
</evidence>
<comment type="similarity">
    <text evidence="4">In the C-terminal section; belongs to the protein kinase superfamily. Ser/Thr protein kinase family.</text>
</comment>
<dbReference type="Pfam" id="PF00139">
    <property type="entry name" value="Lectin_legB"/>
    <property type="match status" value="1"/>
</dbReference>
<evidence type="ECO:0000256" key="12">
    <source>
        <dbReference type="ARBA" id="ARBA00022777"/>
    </source>
</evidence>
<dbReference type="SMART" id="SM00220">
    <property type="entry name" value="S_TKc"/>
    <property type="match status" value="1"/>
</dbReference>
<dbReference type="Gene3D" id="1.10.510.10">
    <property type="entry name" value="Transferase(Phosphotransferase) domain 1"/>
    <property type="match status" value="1"/>
</dbReference>
<comment type="subcellular location">
    <subcellularLocation>
        <location evidence="1">Membrane</location>
        <topology evidence="1">Single-pass type I membrane protein</topology>
    </subcellularLocation>
</comment>
<reference evidence="21 22" key="1">
    <citation type="journal article" date="2020" name="Mol. Plant">
        <title>The Chromosome-Based Rubber Tree Genome Provides New Insights into Spurge Genome Evolution and Rubber Biosynthesis.</title>
        <authorList>
            <person name="Liu J."/>
            <person name="Shi C."/>
            <person name="Shi C.C."/>
            <person name="Li W."/>
            <person name="Zhang Q.J."/>
            <person name="Zhang Y."/>
            <person name="Li K."/>
            <person name="Lu H.F."/>
            <person name="Shi C."/>
            <person name="Zhu S.T."/>
            <person name="Xiao Z.Y."/>
            <person name="Nan H."/>
            <person name="Yue Y."/>
            <person name="Zhu X.G."/>
            <person name="Wu Y."/>
            <person name="Hong X.N."/>
            <person name="Fan G.Y."/>
            <person name="Tong Y."/>
            <person name="Zhang D."/>
            <person name="Mao C.L."/>
            <person name="Liu Y.L."/>
            <person name="Hao S.J."/>
            <person name="Liu W.Q."/>
            <person name="Lv M.Q."/>
            <person name="Zhang H.B."/>
            <person name="Liu Y."/>
            <person name="Hu-Tang G.R."/>
            <person name="Wang J.P."/>
            <person name="Wang J.H."/>
            <person name="Sun Y.H."/>
            <person name="Ni S.B."/>
            <person name="Chen W.B."/>
            <person name="Zhang X.C."/>
            <person name="Jiao Y.N."/>
            <person name="Eichler E.E."/>
            <person name="Li G.H."/>
            <person name="Liu X."/>
            <person name="Gao L.Z."/>
        </authorList>
    </citation>
    <scope>NUCLEOTIDE SEQUENCE [LARGE SCALE GENOMIC DNA]</scope>
    <source>
        <strain evidence="22">cv. GT1</strain>
        <tissue evidence="21">Leaf</tissue>
    </source>
</reference>
<evidence type="ECO:0000256" key="17">
    <source>
        <dbReference type="ARBA" id="ARBA00047899"/>
    </source>
</evidence>
<dbReference type="SUPFAM" id="SSF49899">
    <property type="entry name" value="Concanavalin A-like lectins/glucanases"/>
    <property type="match status" value="1"/>
</dbReference>
<evidence type="ECO:0000256" key="19">
    <source>
        <dbReference type="SAM" id="Phobius"/>
    </source>
</evidence>
<dbReference type="GO" id="GO:0005524">
    <property type="term" value="F:ATP binding"/>
    <property type="evidence" value="ECO:0007669"/>
    <property type="project" value="UniProtKB-KW"/>
</dbReference>
<evidence type="ECO:0000256" key="5">
    <source>
        <dbReference type="ARBA" id="ARBA00012513"/>
    </source>
</evidence>
<dbReference type="AlphaFoldDB" id="A0A6A6N7U9"/>
<protein>
    <recommendedName>
        <fullName evidence="5">non-specific serine/threonine protein kinase</fullName>
        <ecNumber evidence="5">2.7.11.1</ecNumber>
    </recommendedName>
</protein>
<evidence type="ECO:0000256" key="2">
    <source>
        <dbReference type="ARBA" id="ARBA00007606"/>
    </source>
</evidence>
<dbReference type="GO" id="GO:0030246">
    <property type="term" value="F:carbohydrate binding"/>
    <property type="evidence" value="ECO:0007669"/>
    <property type="project" value="UniProtKB-KW"/>
</dbReference>
<comment type="catalytic activity">
    <reaction evidence="17">
        <text>L-threonyl-[protein] + ATP = O-phospho-L-threonyl-[protein] + ADP + H(+)</text>
        <dbReference type="Rhea" id="RHEA:46608"/>
        <dbReference type="Rhea" id="RHEA-COMP:11060"/>
        <dbReference type="Rhea" id="RHEA-COMP:11605"/>
        <dbReference type="ChEBI" id="CHEBI:15378"/>
        <dbReference type="ChEBI" id="CHEBI:30013"/>
        <dbReference type="ChEBI" id="CHEBI:30616"/>
        <dbReference type="ChEBI" id="CHEBI:61977"/>
        <dbReference type="ChEBI" id="CHEBI:456216"/>
        <dbReference type="EC" id="2.7.11.1"/>
    </reaction>
</comment>
<comment type="similarity">
    <text evidence="3">In the N-terminal section; belongs to the leguminous lectin family.</text>
</comment>
<comment type="catalytic activity">
    <reaction evidence="18">
        <text>L-seryl-[protein] + ATP = O-phospho-L-seryl-[protein] + ADP + H(+)</text>
        <dbReference type="Rhea" id="RHEA:17989"/>
        <dbReference type="Rhea" id="RHEA-COMP:9863"/>
        <dbReference type="Rhea" id="RHEA-COMP:11604"/>
        <dbReference type="ChEBI" id="CHEBI:15378"/>
        <dbReference type="ChEBI" id="CHEBI:29999"/>
        <dbReference type="ChEBI" id="CHEBI:30616"/>
        <dbReference type="ChEBI" id="CHEBI:83421"/>
        <dbReference type="ChEBI" id="CHEBI:456216"/>
        <dbReference type="EC" id="2.7.11.1"/>
    </reaction>
</comment>
<comment type="similarity">
    <text evidence="2">Belongs to the leguminous lectin family.</text>
</comment>